<accession>A0A2H0B5K0</accession>
<dbReference type="Gene3D" id="3.40.50.1000">
    <property type="entry name" value="HAD superfamily/HAD-like"/>
    <property type="match status" value="1"/>
</dbReference>
<dbReference type="PANTHER" id="PTHR43434:SF1">
    <property type="entry name" value="PHOSPHOGLYCOLATE PHOSPHATASE"/>
    <property type="match status" value="1"/>
</dbReference>
<gene>
    <name evidence="1" type="ORF">COX08_03780</name>
</gene>
<sequence>MDQTKKYDTILFDWDGTLAQTIDIWEEAFHNVFDSLHMPINIDQATEKLWLDSAILNDFGIEHEGFFDLVYEKLSQNYTKTTLYQGTIDLLIKLKEKNIKLALVTSTRRKPVLEALVYHQLSLYFQIVVASEDVVSHKPSGEPYEMAMNQLGSSKDNSLIVGDSKFDLIASQNAQIDSVLFLPGENEKHYKKEELLIYKPKYIINELSKILEIIDNNYSS</sequence>
<comment type="caution">
    <text evidence="1">The sequence shown here is derived from an EMBL/GenBank/DDBJ whole genome shotgun (WGS) entry which is preliminary data.</text>
</comment>
<dbReference type="PRINTS" id="PR00413">
    <property type="entry name" value="HADHALOGNASE"/>
</dbReference>
<proteinExistence type="predicted"/>
<evidence type="ECO:0008006" key="3">
    <source>
        <dbReference type="Google" id="ProtNLM"/>
    </source>
</evidence>
<dbReference type="InterPro" id="IPR050155">
    <property type="entry name" value="HAD-like_hydrolase_sf"/>
</dbReference>
<organism evidence="1 2">
    <name type="scientific">Candidatus Beckwithbacteria bacterium CG23_combo_of_CG06-09_8_20_14_all_34_8</name>
    <dbReference type="NCBI Taxonomy" id="1974497"/>
    <lineage>
        <taxon>Bacteria</taxon>
        <taxon>Candidatus Beckwithiibacteriota</taxon>
    </lineage>
</organism>
<dbReference type="SFLD" id="SFLDS00003">
    <property type="entry name" value="Haloacid_Dehalogenase"/>
    <property type="match status" value="1"/>
</dbReference>
<evidence type="ECO:0000313" key="1">
    <source>
        <dbReference type="EMBL" id="PIP52939.1"/>
    </source>
</evidence>
<protein>
    <recommendedName>
        <fullName evidence="3">HAD family hydrolase</fullName>
    </recommendedName>
</protein>
<dbReference type="AlphaFoldDB" id="A0A2H0B5K0"/>
<dbReference type="InterPro" id="IPR023214">
    <property type="entry name" value="HAD_sf"/>
</dbReference>
<dbReference type="Gene3D" id="1.10.150.730">
    <property type="match status" value="1"/>
</dbReference>
<dbReference type="PANTHER" id="PTHR43434">
    <property type="entry name" value="PHOSPHOGLYCOLATE PHOSPHATASE"/>
    <property type="match status" value="1"/>
</dbReference>
<dbReference type="Proteomes" id="UP000229459">
    <property type="component" value="Unassembled WGS sequence"/>
</dbReference>
<evidence type="ECO:0000313" key="2">
    <source>
        <dbReference type="Proteomes" id="UP000229459"/>
    </source>
</evidence>
<dbReference type="GO" id="GO:0006281">
    <property type="term" value="P:DNA repair"/>
    <property type="evidence" value="ECO:0007669"/>
    <property type="project" value="TreeGrafter"/>
</dbReference>
<name>A0A2H0B5K0_9BACT</name>
<dbReference type="GO" id="GO:0008967">
    <property type="term" value="F:phosphoglycolate phosphatase activity"/>
    <property type="evidence" value="ECO:0007669"/>
    <property type="project" value="TreeGrafter"/>
</dbReference>
<dbReference type="Pfam" id="PF13419">
    <property type="entry name" value="HAD_2"/>
    <property type="match status" value="1"/>
</dbReference>
<dbReference type="InterPro" id="IPR041492">
    <property type="entry name" value="HAD_2"/>
</dbReference>
<dbReference type="InterPro" id="IPR036412">
    <property type="entry name" value="HAD-like_sf"/>
</dbReference>
<dbReference type="InterPro" id="IPR006439">
    <property type="entry name" value="HAD-SF_hydro_IA"/>
</dbReference>
<reference evidence="1 2" key="1">
    <citation type="submission" date="2017-09" db="EMBL/GenBank/DDBJ databases">
        <title>Depth-based differentiation of microbial function through sediment-hosted aquifers and enrichment of novel symbionts in the deep terrestrial subsurface.</title>
        <authorList>
            <person name="Probst A.J."/>
            <person name="Ladd B."/>
            <person name="Jarett J.K."/>
            <person name="Geller-Mcgrath D.E."/>
            <person name="Sieber C.M."/>
            <person name="Emerson J.B."/>
            <person name="Anantharaman K."/>
            <person name="Thomas B.C."/>
            <person name="Malmstrom R."/>
            <person name="Stieglmeier M."/>
            <person name="Klingl A."/>
            <person name="Woyke T."/>
            <person name="Ryan C.M."/>
            <person name="Banfield J.F."/>
        </authorList>
    </citation>
    <scope>NUCLEOTIDE SEQUENCE [LARGE SCALE GENOMIC DNA]</scope>
    <source>
        <strain evidence="1">CG23_combo_of_CG06-09_8_20_14_all_34_8</strain>
    </source>
</reference>
<dbReference type="NCBIfam" id="TIGR01549">
    <property type="entry name" value="HAD-SF-IA-v1"/>
    <property type="match status" value="1"/>
</dbReference>
<dbReference type="SFLD" id="SFLDG01129">
    <property type="entry name" value="C1.5:_HAD__Beta-PGM__Phosphata"/>
    <property type="match status" value="1"/>
</dbReference>
<dbReference type="SUPFAM" id="SSF56784">
    <property type="entry name" value="HAD-like"/>
    <property type="match status" value="1"/>
</dbReference>
<dbReference type="EMBL" id="PCSR01000089">
    <property type="protein sequence ID" value="PIP52939.1"/>
    <property type="molecule type" value="Genomic_DNA"/>
</dbReference>